<proteinExistence type="predicted"/>
<organism evidence="1 2">
    <name type="scientific">Nocardia albiluteola</name>
    <dbReference type="NCBI Taxonomy" id="2842303"/>
    <lineage>
        <taxon>Bacteria</taxon>
        <taxon>Bacillati</taxon>
        <taxon>Actinomycetota</taxon>
        <taxon>Actinomycetes</taxon>
        <taxon>Mycobacteriales</taxon>
        <taxon>Nocardiaceae</taxon>
        <taxon>Nocardia</taxon>
    </lineage>
</organism>
<reference evidence="1 2" key="1">
    <citation type="submission" date="2021-06" db="EMBL/GenBank/DDBJ databases">
        <title>Actinomycetes sequencing.</title>
        <authorList>
            <person name="Shan Q."/>
        </authorList>
    </citation>
    <scope>NUCLEOTIDE SEQUENCE [LARGE SCALE GENOMIC DNA]</scope>
    <source>
        <strain evidence="1 2">NEAU-G5</strain>
    </source>
</reference>
<dbReference type="EMBL" id="JAHKNI010000006">
    <property type="protein sequence ID" value="MBU3063928.1"/>
    <property type="molecule type" value="Genomic_DNA"/>
</dbReference>
<gene>
    <name evidence="1" type="ORF">KO481_20645</name>
</gene>
<dbReference type="RefSeq" id="WP_215918806.1">
    <property type="nucleotide sequence ID" value="NZ_JAHKNI010000006.1"/>
</dbReference>
<evidence type="ECO:0000313" key="1">
    <source>
        <dbReference type="EMBL" id="MBU3063928.1"/>
    </source>
</evidence>
<evidence type="ECO:0000313" key="2">
    <source>
        <dbReference type="Proteomes" id="UP000733379"/>
    </source>
</evidence>
<dbReference type="Proteomes" id="UP000733379">
    <property type="component" value="Unassembled WGS sequence"/>
</dbReference>
<protein>
    <submittedName>
        <fullName evidence="1">Uncharacterized protein</fullName>
    </submittedName>
</protein>
<sequence>MAQVGGDLPGADGLCRQALDAYPPVGIRLITPPTPSTGRQRGMARLHGWPEMLSLAPDGTIVILPTHAHATNDRPDPVVSP</sequence>
<accession>A0ABS6B3V7</accession>
<keyword evidence="2" id="KW-1185">Reference proteome</keyword>
<name>A0ABS6B3V7_9NOCA</name>
<comment type="caution">
    <text evidence="1">The sequence shown here is derived from an EMBL/GenBank/DDBJ whole genome shotgun (WGS) entry which is preliminary data.</text>
</comment>